<dbReference type="InterPro" id="IPR000944">
    <property type="entry name" value="Tscrpt_reg_Rrf2"/>
</dbReference>
<protein>
    <submittedName>
        <fullName evidence="2">HTH-type transcriptional regulator CymR</fullName>
    </submittedName>
</protein>
<dbReference type="GO" id="GO:0005829">
    <property type="term" value="C:cytosol"/>
    <property type="evidence" value="ECO:0007669"/>
    <property type="project" value="TreeGrafter"/>
</dbReference>
<dbReference type="PANTHER" id="PTHR33221">
    <property type="entry name" value="WINGED HELIX-TURN-HELIX TRANSCRIPTIONAL REGULATOR, RRF2 FAMILY"/>
    <property type="match status" value="1"/>
</dbReference>
<reference evidence="2" key="1">
    <citation type="submission" date="2022-03" db="EMBL/GenBank/DDBJ databases">
        <title>Draft Genome Sequence of Firmicute Strain S0AB, a Heterotrophic Iron/Sulfur-Oxidizing Extreme Acidophile.</title>
        <authorList>
            <person name="Vergara E."/>
            <person name="Pakostova E."/>
            <person name="Johnson D.B."/>
            <person name="Holmes D.S."/>
        </authorList>
    </citation>
    <scope>NUCLEOTIDE SEQUENCE</scope>
    <source>
        <strain evidence="2">S0AB</strain>
    </source>
</reference>
<dbReference type="SUPFAM" id="SSF46785">
    <property type="entry name" value="Winged helix' DNA-binding domain"/>
    <property type="match status" value="1"/>
</dbReference>
<dbReference type="GO" id="GO:0003677">
    <property type="term" value="F:DNA binding"/>
    <property type="evidence" value="ECO:0007669"/>
    <property type="project" value="UniProtKB-KW"/>
</dbReference>
<gene>
    <name evidence="2" type="primary">cymR</name>
    <name evidence="2" type="ORF">MM817_01118</name>
</gene>
<dbReference type="PANTHER" id="PTHR33221:SF5">
    <property type="entry name" value="HTH-TYPE TRANSCRIPTIONAL REGULATOR ISCR"/>
    <property type="match status" value="1"/>
</dbReference>
<evidence type="ECO:0000256" key="1">
    <source>
        <dbReference type="ARBA" id="ARBA00023125"/>
    </source>
</evidence>
<evidence type="ECO:0000313" key="2">
    <source>
        <dbReference type="EMBL" id="MCI0182849.1"/>
    </source>
</evidence>
<dbReference type="InterPro" id="IPR036388">
    <property type="entry name" value="WH-like_DNA-bd_sf"/>
</dbReference>
<proteinExistence type="predicted"/>
<dbReference type="PROSITE" id="PS01332">
    <property type="entry name" value="HTH_RRF2_1"/>
    <property type="match status" value="1"/>
</dbReference>
<accession>A0A9X1V7T1</accession>
<dbReference type="EMBL" id="JALBUF010000002">
    <property type="protein sequence ID" value="MCI0182849.1"/>
    <property type="molecule type" value="Genomic_DNA"/>
</dbReference>
<dbReference type="InterPro" id="IPR036390">
    <property type="entry name" value="WH_DNA-bd_sf"/>
</dbReference>
<dbReference type="RefSeq" id="WP_241712452.1">
    <property type="nucleotide sequence ID" value="NZ_JALBUF010000002.1"/>
</dbReference>
<dbReference type="Gene3D" id="1.10.10.10">
    <property type="entry name" value="Winged helix-like DNA-binding domain superfamily/Winged helix DNA-binding domain"/>
    <property type="match status" value="1"/>
</dbReference>
<dbReference type="NCBIfam" id="TIGR00738">
    <property type="entry name" value="rrf2_super"/>
    <property type="match status" value="1"/>
</dbReference>
<name>A0A9X1V7T1_9BACL</name>
<dbReference type="Pfam" id="PF02082">
    <property type="entry name" value="Rrf2"/>
    <property type="match status" value="1"/>
</dbReference>
<comment type="caution">
    <text evidence="2">The sequence shown here is derived from an EMBL/GenBank/DDBJ whole genome shotgun (WGS) entry which is preliminary data.</text>
</comment>
<sequence length="154" mass="16639">MKVSKRTEYGLRAIVTLAEAVATSNHPLPLRQIAEMESIPEAFLDQIFALLRREGLVQSVRGANGGYLLARAPSDISMGQIIKLLEGDVAPIGCVSDDFPLPEEFCSKARSCSTRSVWVKLNDSILRTLDGISLADVLADAQGEGVESLSVMHL</sequence>
<evidence type="ECO:0000313" key="3">
    <source>
        <dbReference type="Proteomes" id="UP001139263"/>
    </source>
</evidence>
<keyword evidence="1" id="KW-0238">DNA-binding</keyword>
<dbReference type="PROSITE" id="PS51197">
    <property type="entry name" value="HTH_RRF2_2"/>
    <property type="match status" value="1"/>
</dbReference>
<dbReference type="GO" id="GO:0003700">
    <property type="term" value="F:DNA-binding transcription factor activity"/>
    <property type="evidence" value="ECO:0007669"/>
    <property type="project" value="TreeGrafter"/>
</dbReference>
<dbReference type="Proteomes" id="UP001139263">
    <property type="component" value="Unassembled WGS sequence"/>
</dbReference>
<organism evidence="2 3">
    <name type="scientific">Sulfoacidibacillus ferrooxidans</name>
    <dbReference type="NCBI Taxonomy" id="2005001"/>
    <lineage>
        <taxon>Bacteria</taxon>
        <taxon>Bacillati</taxon>
        <taxon>Bacillota</taxon>
        <taxon>Bacilli</taxon>
        <taxon>Bacillales</taxon>
        <taxon>Alicyclobacillaceae</taxon>
        <taxon>Sulfoacidibacillus</taxon>
    </lineage>
</organism>
<keyword evidence="3" id="KW-1185">Reference proteome</keyword>
<dbReference type="InterPro" id="IPR030489">
    <property type="entry name" value="TR_Rrf2-type_CS"/>
</dbReference>
<dbReference type="AlphaFoldDB" id="A0A9X1V7T1"/>